<name>A0ABY2PYY7_9ENTR</name>
<feature type="chain" id="PRO_5047311227" evidence="1">
    <location>
        <begin position="23"/>
        <end position="190"/>
    </location>
</feature>
<dbReference type="RefSeq" id="WP_045447960.1">
    <property type="nucleotide sequence ID" value="NZ_QFVP01000001.1"/>
</dbReference>
<keyword evidence="4" id="KW-1185">Reference proteome</keyword>
<dbReference type="PANTHER" id="PTHR33420">
    <property type="entry name" value="FIMBRIAL SUBUNIT ELFA-RELATED"/>
    <property type="match status" value="1"/>
</dbReference>
<dbReference type="Pfam" id="PF00419">
    <property type="entry name" value="Fimbrial"/>
    <property type="match status" value="1"/>
</dbReference>
<dbReference type="PANTHER" id="PTHR33420:SF26">
    <property type="entry name" value="FIMBRIAL SUBUNIT"/>
    <property type="match status" value="1"/>
</dbReference>
<evidence type="ECO:0000259" key="2">
    <source>
        <dbReference type="Pfam" id="PF00419"/>
    </source>
</evidence>
<gene>
    <name evidence="3" type="ORF">DJ535_00135</name>
</gene>
<evidence type="ECO:0000313" key="3">
    <source>
        <dbReference type="EMBL" id="THE42312.1"/>
    </source>
</evidence>
<organism evidence="3 4">
    <name type="scientific">Citrobacter murliniae</name>
    <dbReference type="NCBI Taxonomy" id="67829"/>
    <lineage>
        <taxon>Bacteria</taxon>
        <taxon>Pseudomonadati</taxon>
        <taxon>Pseudomonadota</taxon>
        <taxon>Gammaproteobacteria</taxon>
        <taxon>Enterobacterales</taxon>
        <taxon>Enterobacteriaceae</taxon>
        <taxon>Citrobacter</taxon>
        <taxon>Citrobacter freundii complex</taxon>
    </lineage>
</organism>
<dbReference type="InterPro" id="IPR008966">
    <property type="entry name" value="Adhesion_dom_sf"/>
</dbReference>
<feature type="signal peptide" evidence="1">
    <location>
        <begin position="1"/>
        <end position="22"/>
    </location>
</feature>
<dbReference type="SUPFAM" id="SSF49401">
    <property type="entry name" value="Bacterial adhesins"/>
    <property type="match status" value="1"/>
</dbReference>
<reference evidence="3 4" key="1">
    <citation type="submission" date="2018-05" db="EMBL/GenBank/DDBJ databases">
        <title>Isolation and genomic analyses of lactose-positive bacteria from faecal samples of preterm neonates.</title>
        <authorList>
            <person name="Chen Y."/>
            <person name="Brook T.C."/>
            <person name="O'Neill I."/>
            <person name="Soe C.Z."/>
            <person name="Hall L.J."/>
            <person name="Hoyles L."/>
        </authorList>
    </citation>
    <scope>NUCLEOTIDE SEQUENCE [LARGE SCALE GENOMIC DNA]</scope>
    <source>
        <strain evidence="3 4">P080C CL</strain>
    </source>
</reference>
<dbReference type="InterPro" id="IPR050263">
    <property type="entry name" value="Bact_Fimbrial_Adh_Pro"/>
</dbReference>
<dbReference type="InterPro" id="IPR036937">
    <property type="entry name" value="Adhesion_dom_fimbrial_sf"/>
</dbReference>
<feature type="domain" description="Fimbrial-type adhesion" evidence="2">
    <location>
        <begin position="28"/>
        <end position="189"/>
    </location>
</feature>
<keyword evidence="1" id="KW-0732">Signal</keyword>
<dbReference type="InterPro" id="IPR000259">
    <property type="entry name" value="Adhesion_dom_fimbrial"/>
</dbReference>
<evidence type="ECO:0000256" key="1">
    <source>
        <dbReference type="SAM" id="SignalP"/>
    </source>
</evidence>
<dbReference type="EMBL" id="QFVP01000001">
    <property type="protein sequence ID" value="THE42312.1"/>
    <property type="molecule type" value="Genomic_DNA"/>
</dbReference>
<comment type="caution">
    <text evidence="3">The sequence shown here is derived from an EMBL/GenBank/DDBJ whole genome shotgun (WGS) entry which is preliminary data.</text>
</comment>
<protein>
    <submittedName>
        <fullName evidence="3">Type 1 fimbrial protein</fullName>
    </submittedName>
</protein>
<proteinExistence type="predicted"/>
<evidence type="ECO:0000313" key="4">
    <source>
        <dbReference type="Proteomes" id="UP000306790"/>
    </source>
</evidence>
<sequence>MTLINKMLIVGALALAAGNAAATDGQIIFNGEIIESTCEINTPNREVNVELGSYNRYQFRAAGDRSPKIPFTLPLINCPMTAWEHIDGTKDASFQLWLETRSGGTVVNHPDLAKVSSMTTAADGVGIQIEDAKTQTIIPLNRLATPKISYKITGATMNVDLFAYYVSTEAPADITAGEADAAVDVTLDYR</sequence>
<accession>A0ABY2PYY7</accession>
<dbReference type="Gene3D" id="2.60.40.1090">
    <property type="entry name" value="Fimbrial-type adhesion domain"/>
    <property type="match status" value="1"/>
</dbReference>
<dbReference type="Proteomes" id="UP000306790">
    <property type="component" value="Unassembled WGS sequence"/>
</dbReference>